<comment type="catalytic activity">
    <reaction evidence="6">
        <text>a 4-saturated-(3S)-3-hydroxyacyl-CoA = a (3E)-enoyl-CoA + H2O</text>
        <dbReference type="Rhea" id="RHEA:20724"/>
        <dbReference type="ChEBI" id="CHEBI:15377"/>
        <dbReference type="ChEBI" id="CHEBI:58521"/>
        <dbReference type="ChEBI" id="CHEBI:137480"/>
        <dbReference type="EC" id="4.2.1.17"/>
    </reaction>
</comment>
<reference evidence="9" key="1">
    <citation type="journal article" date="2017" name="Acta Aliment.">
        <title>Plant polysaccharide degrading enzyme system of Thermpbifida cellulosilytica TB100 revealed by de novo genome project data.</title>
        <authorList>
            <person name="Toth A."/>
            <person name="Baka E."/>
            <person name="Luzics S."/>
            <person name="Bata-Vidacs I."/>
            <person name="Nagy I."/>
            <person name="Balint B."/>
            <person name="Herceg R."/>
            <person name="Olasz F."/>
            <person name="Wilk T."/>
            <person name="Nagy T."/>
            <person name="Kriszt B."/>
            <person name="Nagy I."/>
            <person name="Kukolya J."/>
        </authorList>
    </citation>
    <scope>NUCLEOTIDE SEQUENCE [LARGE SCALE GENOMIC DNA]</scope>
    <source>
        <strain evidence="9">TB100</strain>
    </source>
</reference>
<dbReference type="InterPro" id="IPR029045">
    <property type="entry name" value="ClpP/crotonase-like_dom_sf"/>
</dbReference>
<keyword evidence="3" id="KW-0443">Lipid metabolism</keyword>
<dbReference type="PANTHER" id="PTHR11941">
    <property type="entry name" value="ENOYL-COA HYDRATASE-RELATED"/>
    <property type="match status" value="1"/>
</dbReference>
<dbReference type="CDD" id="cd06558">
    <property type="entry name" value="crotonase-like"/>
    <property type="match status" value="1"/>
</dbReference>
<dbReference type="InterPro" id="IPR018376">
    <property type="entry name" value="Enoyl-CoA_hyd/isom_CS"/>
</dbReference>
<dbReference type="PATRIC" id="fig|665004.4.peg.2135"/>
<comment type="caution">
    <text evidence="8">The sequence shown here is derived from an EMBL/GenBank/DDBJ whole genome shotgun (WGS) entry which is preliminary data.</text>
</comment>
<organism evidence="8 9">
    <name type="scientific">Thermobifida cellulosilytica TB100</name>
    <dbReference type="NCBI Taxonomy" id="665004"/>
    <lineage>
        <taxon>Bacteria</taxon>
        <taxon>Bacillati</taxon>
        <taxon>Actinomycetota</taxon>
        <taxon>Actinomycetes</taxon>
        <taxon>Streptosporangiales</taxon>
        <taxon>Nocardiopsidaceae</taxon>
        <taxon>Thermobifida</taxon>
    </lineage>
</organism>
<evidence type="ECO:0000256" key="7">
    <source>
        <dbReference type="RuleBase" id="RU003707"/>
    </source>
</evidence>
<dbReference type="EMBL" id="LGEM01000018">
    <property type="protein sequence ID" value="KUP97921.1"/>
    <property type="molecule type" value="Genomic_DNA"/>
</dbReference>
<gene>
    <name evidence="8" type="ORF">AC529_04240</name>
</gene>
<dbReference type="Pfam" id="PF00378">
    <property type="entry name" value="ECH_1"/>
    <property type="match status" value="1"/>
</dbReference>
<dbReference type="EC" id="4.2.1.17" evidence="2"/>
<accession>A0A147KL17</accession>
<dbReference type="RefSeq" id="WP_068755737.1">
    <property type="nucleotide sequence ID" value="NZ_KQ950181.1"/>
</dbReference>
<dbReference type="FunFam" id="3.90.226.10:FF:000009">
    <property type="entry name" value="Carnitinyl-CoA dehydratase"/>
    <property type="match status" value="1"/>
</dbReference>
<dbReference type="Gene3D" id="3.90.226.10">
    <property type="entry name" value="2-enoyl-CoA Hydratase, Chain A, domain 1"/>
    <property type="match status" value="1"/>
</dbReference>
<dbReference type="AlphaFoldDB" id="A0A147KL17"/>
<evidence type="ECO:0000256" key="2">
    <source>
        <dbReference type="ARBA" id="ARBA00012076"/>
    </source>
</evidence>
<name>A0A147KL17_THECS</name>
<dbReference type="Gene3D" id="1.10.12.10">
    <property type="entry name" value="Lyase 2-enoyl-coa Hydratase, Chain A, domain 2"/>
    <property type="match status" value="1"/>
</dbReference>
<dbReference type="GO" id="GO:0006635">
    <property type="term" value="P:fatty acid beta-oxidation"/>
    <property type="evidence" value="ECO:0007669"/>
    <property type="project" value="TreeGrafter"/>
</dbReference>
<proteinExistence type="inferred from homology"/>
<dbReference type="OrthoDB" id="8452484at2"/>
<dbReference type="InterPro" id="IPR001753">
    <property type="entry name" value="Enoyl-CoA_hydra/iso"/>
</dbReference>
<keyword evidence="9" id="KW-1185">Reference proteome</keyword>
<dbReference type="PROSITE" id="PS00166">
    <property type="entry name" value="ENOYL_COA_HYDRATASE"/>
    <property type="match status" value="1"/>
</dbReference>
<evidence type="ECO:0000313" key="8">
    <source>
        <dbReference type="EMBL" id="KUP97921.1"/>
    </source>
</evidence>
<evidence type="ECO:0000256" key="4">
    <source>
        <dbReference type="ARBA" id="ARBA00023239"/>
    </source>
</evidence>
<dbReference type="STRING" id="665004.AC529_04240"/>
<comment type="catalytic activity">
    <reaction evidence="5">
        <text>a (3S)-3-hydroxyacyl-CoA = a (2E)-enoyl-CoA + H2O</text>
        <dbReference type="Rhea" id="RHEA:16105"/>
        <dbReference type="ChEBI" id="CHEBI:15377"/>
        <dbReference type="ChEBI" id="CHEBI:57318"/>
        <dbReference type="ChEBI" id="CHEBI:58856"/>
        <dbReference type="EC" id="4.2.1.17"/>
    </reaction>
</comment>
<evidence type="ECO:0000256" key="5">
    <source>
        <dbReference type="ARBA" id="ARBA00023709"/>
    </source>
</evidence>
<dbReference type="InterPro" id="IPR014748">
    <property type="entry name" value="Enoyl-CoA_hydra_C"/>
</dbReference>
<protein>
    <recommendedName>
        <fullName evidence="2">enoyl-CoA hydratase</fullName>
        <ecNumber evidence="2">4.2.1.17</ecNumber>
    </recommendedName>
</protein>
<dbReference type="GO" id="GO:0004300">
    <property type="term" value="F:enoyl-CoA hydratase activity"/>
    <property type="evidence" value="ECO:0007669"/>
    <property type="project" value="UniProtKB-EC"/>
</dbReference>
<evidence type="ECO:0000256" key="1">
    <source>
        <dbReference type="ARBA" id="ARBA00005254"/>
    </source>
</evidence>
<dbReference type="Proteomes" id="UP000074382">
    <property type="component" value="Unassembled WGS sequence"/>
</dbReference>
<dbReference type="PANTHER" id="PTHR11941:SF169">
    <property type="entry name" value="(7AS)-7A-METHYL-1,5-DIOXO-2,3,5,6,7,7A-HEXAHYDRO-1H-INDENE-CARBOXYL-COA HYDROLASE"/>
    <property type="match status" value="1"/>
</dbReference>
<comment type="similarity">
    <text evidence="1 7">Belongs to the enoyl-CoA hydratase/isomerase family.</text>
</comment>
<sequence>MSEQERVTLDVSGGLAVITLSQPPVNALDRVLIAQLGQAVEQVRRSEEVRAVVVTGGPKVFAAGADVKEMVEWDYRTAVRDSGALGEVCTALSRLPVPVIAAINGFALGGGCELALAADLRVCATDSRLGFPEILLGVIPGAGGTQRLPRLVGPARAKELVFSGRMVGSEEALAIGLVDHVVEPDRVLERARELAAPYLNGPAMALRAAKEAIDRGLEVDLDSGLQLERVLFAGLFATEDQKTGMASFVANGVGKAEFRGR</sequence>
<evidence type="ECO:0000256" key="6">
    <source>
        <dbReference type="ARBA" id="ARBA00023717"/>
    </source>
</evidence>
<dbReference type="FunFam" id="1.10.12.10:FF:000001">
    <property type="entry name" value="Probable enoyl-CoA hydratase, mitochondrial"/>
    <property type="match status" value="1"/>
</dbReference>
<evidence type="ECO:0000313" key="9">
    <source>
        <dbReference type="Proteomes" id="UP000074382"/>
    </source>
</evidence>
<evidence type="ECO:0000256" key="3">
    <source>
        <dbReference type="ARBA" id="ARBA00023098"/>
    </source>
</evidence>
<keyword evidence="4" id="KW-0456">Lyase</keyword>
<dbReference type="SUPFAM" id="SSF52096">
    <property type="entry name" value="ClpP/crotonase"/>
    <property type="match status" value="1"/>
</dbReference>